<feature type="region of interest" description="Disordered" evidence="8">
    <location>
        <begin position="64"/>
        <end position="89"/>
    </location>
</feature>
<dbReference type="GO" id="GO:0005506">
    <property type="term" value="F:iron ion binding"/>
    <property type="evidence" value="ECO:0007669"/>
    <property type="project" value="InterPro"/>
</dbReference>
<evidence type="ECO:0000256" key="7">
    <source>
        <dbReference type="RuleBase" id="RU000461"/>
    </source>
</evidence>
<dbReference type="SUPFAM" id="SSF48264">
    <property type="entry name" value="Cytochrome P450"/>
    <property type="match status" value="1"/>
</dbReference>
<comment type="caution">
    <text evidence="9">The sequence shown here is derived from an EMBL/GenBank/DDBJ whole genome shotgun (WGS) entry which is preliminary data.</text>
</comment>
<evidence type="ECO:0000256" key="3">
    <source>
        <dbReference type="ARBA" id="ARBA00022723"/>
    </source>
</evidence>
<evidence type="ECO:0000313" key="9">
    <source>
        <dbReference type="EMBL" id="PKT67611.1"/>
    </source>
</evidence>
<accession>A0A2I0SCE4</accession>
<dbReference type="CDD" id="cd11030">
    <property type="entry name" value="CYP105-like"/>
    <property type="match status" value="1"/>
</dbReference>
<sequence length="415" mass="46459">MNTLSPLQGLPLHRSDPFSPPDGYAKVRAEAPVSPIVFPDGNQGWLLTRHADVKAMLANPSFSSVREKAARTRRTEGRPTPLPGAFFTMDPPDHTRYRRLAASRFAVRKIKALEPKIEQYTREHLDRMEETGGGPVDLVTAYALPIPSLIICDLLGVPYDARDDFQRWSLSILDTELSEEEQQRTILEGTEFMLALIEDKKKNPSDDLISDLLDPSEEKDRISEFEIAGMCGLMLMAGHESTSNMLSLGTLAALRNPDQLALLRSDPSLIDTAVEELLRYLSIVQFNFARLATEDVEIGGQLIKAGETVVGSMAAANHDPEVYTDPHRLRLDRAEERNLAFGHGIHLCIGHQLARVEMKVTYLRLFERFPTLRLAVPFEDIEFRANSVVYGVNSLPVAWDAPARTMTLPRDRMTT</sequence>
<dbReference type="InterPro" id="IPR002397">
    <property type="entry name" value="Cyt_P450_B"/>
</dbReference>
<gene>
    <name evidence="9" type="ORF">CW362_39550</name>
</gene>
<dbReference type="PRINTS" id="PR00385">
    <property type="entry name" value="P450"/>
</dbReference>
<dbReference type="Gene3D" id="1.10.630.10">
    <property type="entry name" value="Cytochrome P450"/>
    <property type="match status" value="1"/>
</dbReference>
<dbReference type="InterPro" id="IPR017972">
    <property type="entry name" value="Cyt_P450_CS"/>
</dbReference>
<dbReference type="PROSITE" id="PS00086">
    <property type="entry name" value="CYTOCHROME_P450"/>
    <property type="match status" value="1"/>
</dbReference>
<dbReference type="InterPro" id="IPR001128">
    <property type="entry name" value="Cyt_P450"/>
</dbReference>
<name>A0A2I0SCE4_9ACTN</name>
<keyword evidence="10" id="KW-1185">Reference proteome</keyword>
<evidence type="ECO:0000256" key="6">
    <source>
        <dbReference type="ARBA" id="ARBA00023033"/>
    </source>
</evidence>
<evidence type="ECO:0000256" key="8">
    <source>
        <dbReference type="SAM" id="MobiDB-lite"/>
    </source>
</evidence>
<evidence type="ECO:0000256" key="4">
    <source>
        <dbReference type="ARBA" id="ARBA00023002"/>
    </source>
</evidence>
<keyword evidence="2 7" id="KW-0349">Heme</keyword>
<keyword evidence="3 7" id="KW-0479">Metal-binding</keyword>
<evidence type="ECO:0000256" key="2">
    <source>
        <dbReference type="ARBA" id="ARBA00022617"/>
    </source>
</evidence>
<dbReference type="PANTHER" id="PTHR46696">
    <property type="entry name" value="P450, PUTATIVE (EUROFUNG)-RELATED"/>
    <property type="match status" value="1"/>
</dbReference>
<dbReference type="InterPro" id="IPR036396">
    <property type="entry name" value="Cyt_P450_sf"/>
</dbReference>
<dbReference type="FunFam" id="1.10.630.10:FF:000018">
    <property type="entry name" value="Cytochrome P450 monooxygenase"/>
    <property type="match status" value="1"/>
</dbReference>
<dbReference type="OrthoDB" id="3664945at2"/>
<dbReference type="GO" id="GO:0004497">
    <property type="term" value="F:monooxygenase activity"/>
    <property type="evidence" value="ECO:0007669"/>
    <property type="project" value="UniProtKB-KW"/>
</dbReference>
<dbReference type="GO" id="GO:0020037">
    <property type="term" value="F:heme binding"/>
    <property type="evidence" value="ECO:0007669"/>
    <property type="project" value="InterPro"/>
</dbReference>
<dbReference type="EMBL" id="PJOS01000160">
    <property type="protein sequence ID" value="PKT67611.1"/>
    <property type="molecule type" value="Genomic_DNA"/>
</dbReference>
<feature type="compositionally biased region" description="Basic and acidic residues" evidence="8">
    <location>
        <begin position="65"/>
        <end position="77"/>
    </location>
</feature>
<dbReference type="PRINTS" id="PR00359">
    <property type="entry name" value="BP450"/>
</dbReference>
<evidence type="ECO:0000313" key="10">
    <source>
        <dbReference type="Proteomes" id="UP000236178"/>
    </source>
</evidence>
<dbReference type="GO" id="GO:0016705">
    <property type="term" value="F:oxidoreductase activity, acting on paired donors, with incorporation or reduction of molecular oxygen"/>
    <property type="evidence" value="ECO:0007669"/>
    <property type="project" value="InterPro"/>
</dbReference>
<organism evidence="9 10">
    <name type="scientific">Streptomyces populi</name>
    <dbReference type="NCBI Taxonomy" id="2058924"/>
    <lineage>
        <taxon>Bacteria</taxon>
        <taxon>Bacillati</taxon>
        <taxon>Actinomycetota</taxon>
        <taxon>Actinomycetes</taxon>
        <taxon>Kitasatosporales</taxon>
        <taxon>Streptomycetaceae</taxon>
        <taxon>Streptomyces</taxon>
    </lineage>
</organism>
<keyword evidence="5 7" id="KW-0408">Iron</keyword>
<reference evidence="9 10" key="1">
    <citation type="submission" date="2017-12" db="EMBL/GenBank/DDBJ databases">
        <title>Streptomyces populusis sp. nov., a novel endophytic actinobacterium isolated from stems of Populus adenopoda Maxim.</title>
        <authorList>
            <person name="Wang Z."/>
        </authorList>
    </citation>
    <scope>NUCLEOTIDE SEQUENCE [LARGE SCALE GENOMIC DNA]</scope>
    <source>
        <strain evidence="9 10">A249</strain>
    </source>
</reference>
<dbReference type="Pfam" id="PF00067">
    <property type="entry name" value="p450"/>
    <property type="match status" value="1"/>
</dbReference>
<dbReference type="PANTHER" id="PTHR46696:SF6">
    <property type="entry name" value="P450, PUTATIVE (EUROFUNG)-RELATED"/>
    <property type="match status" value="1"/>
</dbReference>
<keyword evidence="4 7" id="KW-0560">Oxidoreductase</keyword>
<comment type="similarity">
    <text evidence="1 7">Belongs to the cytochrome P450 family.</text>
</comment>
<proteinExistence type="inferred from homology"/>
<evidence type="ECO:0000256" key="5">
    <source>
        <dbReference type="ARBA" id="ARBA00023004"/>
    </source>
</evidence>
<dbReference type="Proteomes" id="UP000236178">
    <property type="component" value="Unassembled WGS sequence"/>
</dbReference>
<dbReference type="AlphaFoldDB" id="A0A2I0SCE4"/>
<feature type="region of interest" description="Disordered" evidence="8">
    <location>
        <begin position="1"/>
        <end position="25"/>
    </location>
</feature>
<protein>
    <submittedName>
        <fullName evidence="9">Cytochrome P450</fullName>
    </submittedName>
</protein>
<keyword evidence="6 7" id="KW-0503">Monooxygenase</keyword>
<dbReference type="RefSeq" id="WP_103554429.1">
    <property type="nucleotide sequence ID" value="NZ_JBHJSK010000050.1"/>
</dbReference>
<evidence type="ECO:0000256" key="1">
    <source>
        <dbReference type="ARBA" id="ARBA00010617"/>
    </source>
</evidence>